<gene>
    <name evidence="3" type="ordered locus">Metme_1111</name>
</gene>
<keyword evidence="2" id="KW-0732">Signal</keyword>
<dbReference type="InterPro" id="IPR022472">
    <property type="entry name" value="VPLPA-CTERM"/>
</dbReference>
<accession>F9ZVR7</accession>
<evidence type="ECO:0000313" key="4">
    <source>
        <dbReference type="Proteomes" id="UP000008888"/>
    </source>
</evidence>
<proteinExistence type="predicted"/>
<keyword evidence="4" id="KW-1185">Reference proteome</keyword>
<keyword evidence="1" id="KW-1133">Transmembrane helix</keyword>
<dbReference type="Proteomes" id="UP000008888">
    <property type="component" value="Chromosome"/>
</dbReference>
<name>F9ZVR7_METMM</name>
<reference key="2">
    <citation type="submission" date="2011-05" db="EMBL/GenBank/DDBJ databases">
        <title>Complete genome sequence of the aerobic marine methanotroph Methylomonas methanica MC09.</title>
        <authorList>
            <person name="Boden R."/>
            <person name="Cunliffe M."/>
            <person name="Scanlan J."/>
            <person name="Moussard H."/>
            <person name="Kits K.D."/>
            <person name="Klotz M."/>
            <person name="Jetten M."/>
            <person name="Vuilleumier S."/>
            <person name="Han J."/>
            <person name="Peters L."/>
            <person name="Mikhailova N."/>
            <person name="Teshima H."/>
            <person name="Tapia R."/>
            <person name="Kyrpides N."/>
            <person name="Ivanova N."/>
            <person name="Pagani I."/>
            <person name="Cheng J.-F."/>
            <person name="Goodwin L."/>
            <person name="Han C."/>
            <person name="Hauser L."/>
            <person name="Land M."/>
            <person name="Lapidus A."/>
            <person name="Lucas S."/>
            <person name="Pitluck S."/>
            <person name="Woyke T."/>
            <person name="Stein L.Y."/>
            <person name="Murrell C."/>
        </authorList>
    </citation>
    <scope>NUCLEOTIDE SEQUENCE</scope>
    <source>
        <strain>MC09</strain>
    </source>
</reference>
<dbReference type="AlphaFoldDB" id="F9ZVR7"/>
<feature type="transmembrane region" description="Helical" evidence="1">
    <location>
        <begin position="277"/>
        <end position="297"/>
    </location>
</feature>
<dbReference type="HOGENOM" id="CLU_890832_0_0_6"/>
<reference evidence="4" key="3">
    <citation type="submission" date="2011-05" db="EMBL/GenBank/DDBJ databases">
        <title>Complete sequence of Methylomonas methanica MC09.</title>
        <authorList>
            <consortium name="US DOE Joint Genome Institute"/>
            <person name="Lucas S."/>
            <person name="Han J."/>
            <person name="Lapidus A."/>
            <person name="Cheng J.-F."/>
            <person name="Goodwin L."/>
            <person name="Pitluck S."/>
            <person name="Peters L."/>
            <person name="Mikhailova N."/>
            <person name="Teshima H."/>
            <person name="Han C."/>
            <person name="Tapia R."/>
            <person name="Land M."/>
            <person name="Hauser L."/>
            <person name="Kyrpides N."/>
            <person name="Ivanova N."/>
            <person name="Pagani I."/>
            <person name="Stein L."/>
            <person name="Woyke T."/>
        </authorList>
    </citation>
    <scope>NUCLEOTIDE SEQUENCE [LARGE SCALE GENOMIC DNA]</scope>
    <source>
        <strain evidence="4">MC09</strain>
    </source>
</reference>
<sequence>MLRPISGSLLFTFMALIGAATAARAASVCLDGPGATGFSHGPSTLAFSNASGFASTITSGPVCEPGNVLSTPTLFDFSGAGEGLTGANQNGLYNSATTMTVATPSAIGTGRATSGSNMEILFRINSLSGYSGSGTEMLDFAIAVSGFGSGMATGPGSSFGGTYNFSASVGQLNGPMALLYTGSGGAALGGFGGTTSGTTPIQVDTDYVFSIGQTLQLLSSGGYDGFNYGTASAESWILSNFELGLPSQSADLELSFLMSDTLGVPAPVLNGPVPTTVPLPAAVWLLVSGLAGLGWLARRNRSRKIGYHFVTG</sequence>
<evidence type="ECO:0000256" key="2">
    <source>
        <dbReference type="SAM" id="SignalP"/>
    </source>
</evidence>
<dbReference type="EMBL" id="CP002738">
    <property type="protein sequence ID" value="AEF99545.1"/>
    <property type="molecule type" value="Genomic_DNA"/>
</dbReference>
<organism evidence="3 4">
    <name type="scientific">Methylomonas methanica (strain DSM 25384 / MC09)</name>
    <dbReference type="NCBI Taxonomy" id="857087"/>
    <lineage>
        <taxon>Bacteria</taxon>
        <taxon>Pseudomonadati</taxon>
        <taxon>Pseudomonadota</taxon>
        <taxon>Gammaproteobacteria</taxon>
        <taxon>Methylococcales</taxon>
        <taxon>Methylococcaceae</taxon>
        <taxon>Methylomonas</taxon>
    </lineage>
</organism>
<evidence type="ECO:0000313" key="3">
    <source>
        <dbReference type="EMBL" id="AEF99545.1"/>
    </source>
</evidence>
<dbReference type="NCBIfam" id="TIGR03370">
    <property type="entry name" value="VPLPA-CTERM"/>
    <property type="match status" value="1"/>
</dbReference>
<protein>
    <submittedName>
        <fullName evidence="3">Variant PEP-CTERM exosortase signal</fullName>
    </submittedName>
</protein>
<reference evidence="3 4" key="1">
    <citation type="journal article" date="2011" name="J. Bacteriol.">
        <title>Complete Genome Sequence of the Aerobic Marine Methanotroph Methylomonas methanica MC09.</title>
        <authorList>
            <person name="Boden R."/>
            <person name="Cunliffe M."/>
            <person name="Scanlan J."/>
            <person name="Moussard H."/>
            <person name="Kits K.D."/>
            <person name="Klotz M.G."/>
            <person name="Jetten M.S."/>
            <person name="Vuilleumier S."/>
            <person name="Han J."/>
            <person name="Peters L."/>
            <person name="Mikhailova N."/>
            <person name="Teshima H."/>
            <person name="Tapia R."/>
            <person name="Kyrpides N."/>
            <person name="Ivanova N."/>
            <person name="Pagani I."/>
            <person name="Cheng J.F."/>
            <person name="Goodwin L."/>
            <person name="Han C."/>
            <person name="Hauser L."/>
            <person name="Land M.L."/>
            <person name="Lapidus A."/>
            <person name="Lucas S."/>
            <person name="Pitluck S."/>
            <person name="Woyke T."/>
            <person name="Stein L."/>
            <person name="Murrell J.C."/>
        </authorList>
    </citation>
    <scope>NUCLEOTIDE SEQUENCE [LARGE SCALE GENOMIC DNA]</scope>
    <source>
        <strain evidence="3 4">MC09</strain>
    </source>
</reference>
<keyword evidence="1" id="KW-0812">Transmembrane</keyword>
<keyword evidence="1" id="KW-0472">Membrane</keyword>
<feature type="signal peptide" evidence="2">
    <location>
        <begin position="1"/>
        <end position="25"/>
    </location>
</feature>
<evidence type="ECO:0000256" key="1">
    <source>
        <dbReference type="SAM" id="Phobius"/>
    </source>
</evidence>
<dbReference type="KEGG" id="mmt:Metme_1111"/>
<feature type="chain" id="PRO_5003396271" evidence="2">
    <location>
        <begin position="26"/>
        <end position="312"/>
    </location>
</feature>
<dbReference type="RefSeq" id="WP_013817810.1">
    <property type="nucleotide sequence ID" value="NC_015572.1"/>
</dbReference>